<feature type="non-terminal residue" evidence="4">
    <location>
        <position position="241"/>
    </location>
</feature>
<reference evidence="4" key="1">
    <citation type="submission" date="2022-07" db="EMBL/GenBank/DDBJ databases">
        <authorList>
            <person name="Trinca V."/>
            <person name="Uliana J.V.C."/>
            <person name="Torres T.T."/>
            <person name="Ward R.J."/>
            <person name="Monesi N."/>
        </authorList>
    </citation>
    <scope>NUCLEOTIDE SEQUENCE</scope>
    <source>
        <strain evidence="4">HSMRA1968</strain>
        <tissue evidence="4">Whole embryos</tissue>
    </source>
</reference>
<dbReference type="GO" id="GO:0006310">
    <property type="term" value="P:DNA recombination"/>
    <property type="evidence" value="ECO:0007669"/>
    <property type="project" value="UniProtKB-KW"/>
</dbReference>
<dbReference type="InterPro" id="IPR011010">
    <property type="entry name" value="DNA_brk_join_enz"/>
</dbReference>
<accession>A0A9Q0MW47</accession>
<proteinExistence type="predicted"/>
<comment type="caution">
    <text evidence="4">The sequence shown here is derived from an EMBL/GenBank/DDBJ whole genome shotgun (WGS) entry which is preliminary data.</text>
</comment>
<keyword evidence="2" id="KW-0233">DNA recombination</keyword>
<dbReference type="GO" id="GO:0015074">
    <property type="term" value="P:DNA integration"/>
    <property type="evidence" value="ECO:0007669"/>
    <property type="project" value="InterPro"/>
</dbReference>
<dbReference type="InterPro" id="IPR050090">
    <property type="entry name" value="Tyrosine_recombinase_XerCD"/>
</dbReference>
<dbReference type="PANTHER" id="PTHR30349:SF41">
    <property type="entry name" value="INTEGRASE_RECOMBINASE PROTEIN MJ0367-RELATED"/>
    <property type="match status" value="1"/>
</dbReference>
<dbReference type="CDD" id="cd00397">
    <property type="entry name" value="DNA_BRE_C"/>
    <property type="match status" value="1"/>
</dbReference>
<evidence type="ECO:0000256" key="2">
    <source>
        <dbReference type="ARBA" id="ARBA00023172"/>
    </source>
</evidence>
<name>A0A9Q0MW47_9DIPT</name>
<evidence type="ECO:0000256" key="1">
    <source>
        <dbReference type="ARBA" id="ARBA00023125"/>
    </source>
</evidence>
<dbReference type="Gene3D" id="1.10.443.10">
    <property type="entry name" value="Intergrase catalytic core"/>
    <property type="match status" value="1"/>
</dbReference>
<evidence type="ECO:0000259" key="3">
    <source>
        <dbReference type="PROSITE" id="PS51898"/>
    </source>
</evidence>
<feature type="domain" description="Tyr recombinase" evidence="3">
    <location>
        <begin position="72"/>
        <end position="241"/>
    </location>
</feature>
<evidence type="ECO:0000313" key="5">
    <source>
        <dbReference type="Proteomes" id="UP001151699"/>
    </source>
</evidence>
<dbReference type="EMBL" id="WJQU01000003">
    <property type="protein sequence ID" value="KAJ6639008.1"/>
    <property type="molecule type" value="Genomic_DNA"/>
</dbReference>
<keyword evidence="5" id="KW-1185">Reference proteome</keyword>
<dbReference type="Proteomes" id="UP001151699">
    <property type="component" value="Chromosome X"/>
</dbReference>
<dbReference type="GO" id="GO:0003677">
    <property type="term" value="F:DNA binding"/>
    <property type="evidence" value="ECO:0007669"/>
    <property type="project" value="UniProtKB-KW"/>
</dbReference>
<protein>
    <recommendedName>
        <fullName evidence="3">Tyr recombinase domain-containing protein</fullName>
    </recommendedName>
</protein>
<dbReference type="PROSITE" id="PS51898">
    <property type="entry name" value="TYR_RECOMBINASE"/>
    <property type="match status" value="1"/>
</dbReference>
<evidence type="ECO:0000313" key="4">
    <source>
        <dbReference type="EMBL" id="KAJ6639008.1"/>
    </source>
</evidence>
<organism evidence="4 5">
    <name type="scientific">Pseudolycoriella hygida</name>
    <dbReference type="NCBI Taxonomy" id="35572"/>
    <lineage>
        <taxon>Eukaryota</taxon>
        <taxon>Metazoa</taxon>
        <taxon>Ecdysozoa</taxon>
        <taxon>Arthropoda</taxon>
        <taxon>Hexapoda</taxon>
        <taxon>Insecta</taxon>
        <taxon>Pterygota</taxon>
        <taxon>Neoptera</taxon>
        <taxon>Endopterygota</taxon>
        <taxon>Diptera</taxon>
        <taxon>Nematocera</taxon>
        <taxon>Sciaroidea</taxon>
        <taxon>Sciaridae</taxon>
        <taxon>Pseudolycoriella</taxon>
    </lineage>
</organism>
<sequence>WQDGRGVQKITPNVVLAYFQELDAKKNYKPTSLWAFYSMLKSTLRTFEDLDIGQYFQVKAFLKQKSSGFKSVRANVFTEEEIRKFVMEADDRQWLDVKVSCIFGICGAMRTDEFVRVTIDDIEKHGDLFLVRILQTKTKVVRSFVISGRFFEITQRYMDLRPKNFPGRFFVNFQRGKCTVQFIGKNKFSAMPRKIAEYLQLENQERYTGHSFRRTSATILANSGADMETIMRHGGWRNETC</sequence>
<dbReference type="OrthoDB" id="6746679at2759"/>
<dbReference type="PANTHER" id="PTHR30349">
    <property type="entry name" value="PHAGE INTEGRASE-RELATED"/>
    <property type="match status" value="1"/>
</dbReference>
<keyword evidence="1" id="KW-0238">DNA-binding</keyword>
<dbReference type="AlphaFoldDB" id="A0A9Q0MW47"/>
<gene>
    <name evidence="4" type="ORF">Bhyg_11747</name>
</gene>
<dbReference type="InterPro" id="IPR002104">
    <property type="entry name" value="Integrase_catalytic"/>
</dbReference>
<feature type="non-terminal residue" evidence="4">
    <location>
        <position position="1"/>
    </location>
</feature>
<dbReference type="SUPFAM" id="SSF56349">
    <property type="entry name" value="DNA breaking-rejoining enzymes"/>
    <property type="match status" value="1"/>
</dbReference>
<dbReference type="Pfam" id="PF00589">
    <property type="entry name" value="Phage_integrase"/>
    <property type="match status" value="1"/>
</dbReference>
<dbReference type="InterPro" id="IPR013762">
    <property type="entry name" value="Integrase-like_cat_sf"/>
</dbReference>